<dbReference type="AlphaFoldDB" id="A0A5C6ZPS3"/>
<dbReference type="EMBL" id="VORY01000018">
    <property type="protein sequence ID" value="TXD92689.1"/>
    <property type="molecule type" value="Genomic_DNA"/>
</dbReference>
<dbReference type="InterPro" id="IPR019534">
    <property type="entry name" value="DUF2452"/>
</dbReference>
<dbReference type="OrthoDB" id="662061at2"/>
<keyword evidence="2" id="KW-1185">Reference proteome</keyword>
<proteinExistence type="predicted"/>
<organism evidence="1 2">
    <name type="scientific">Gillisia hiemivivida</name>
    <dbReference type="NCBI Taxonomy" id="291190"/>
    <lineage>
        <taxon>Bacteria</taxon>
        <taxon>Pseudomonadati</taxon>
        <taxon>Bacteroidota</taxon>
        <taxon>Flavobacteriia</taxon>
        <taxon>Flavobacteriales</taxon>
        <taxon>Flavobacteriaceae</taxon>
        <taxon>Gillisia</taxon>
    </lineage>
</organism>
<sequence length="133" mass="15580">MAEDKKPDNVVFNPETQKYDAALKPYATSVGAPVITTPDTITWKNRSINKINHKVEAKYLELKAEYDKMMQEFEYNKLIFNSKFTFEPIIGEVYHLYKRENEESFLSIIAPEQCNFNPLGSFYLNADQIWEKI</sequence>
<protein>
    <submittedName>
        <fullName evidence="1">DUF2452 domain-containing protein</fullName>
    </submittedName>
</protein>
<accession>A0A5C6ZPS3</accession>
<dbReference type="Pfam" id="PF10504">
    <property type="entry name" value="DUF2452"/>
    <property type="match status" value="1"/>
</dbReference>
<gene>
    <name evidence="1" type="ORF">ES724_12990</name>
</gene>
<dbReference type="Proteomes" id="UP000321367">
    <property type="component" value="Unassembled WGS sequence"/>
</dbReference>
<evidence type="ECO:0000313" key="2">
    <source>
        <dbReference type="Proteomes" id="UP000321367"/>
    </source>
</evidence>
<comment type="caution">
    <text evidence="1">The sequence shown here is derived from an EMBL/GenBank/DDBJ whole genome shotgun (WGS) entry which is preliminary data.</text>
</comment>
<reference evidence="1 2" key="1">
    <citation type="submission" date="2019-08" db="EMBL/GenBank/DDBJ databases">
        <title>Genome sequence of Gillisia hiemivivida IC154 (type strain).</title>
        <authorList>
            <person name="Bowman J.P."/>
        </authorList>
    </citation>
    <scope>NUCLEOTIDE SEQUENCE [LARGE SCALE GENOMIC DNA]</scope>
    <source>
        <strain evidence="1 2">IC154</strain>
    </source>
</reference>
<evidence type="ECO:0000313" key="1">
    <source>
        <dbReference type="EMBL" id="TXD92689.1"/>
    </source>
</evidence>
<dbReference type="RefSeq" id="WP_146933583.1">
    <property type="nucleotide sequence ID" value="NZ_CBCSHZ010000021.1"/>
</dbReference>
<name>A0A5C6ZPS3_9FLAO</name>